<feature type="binding site" evidence="17">
    <location>
        <position position="36"/>
    </location>
    <ligand>
        <name>[4Fe-4S] cluster</name>
        <dbReference type="ChEBI" id="CHEBI:49883"/>
        <note>ligand shared with heterodimeric partner</note>
    </ligand>
</feature>
<evidence type="ECO:0000256" key="17">
    <source>
        <dbReference type="HAMAP-Rule" id="MF_00353"/>
    </source>
</evidence>
<dbReference type="InterPro" id="IPR000510">
    <property type="entry name" value="Nase/OxRdtase_comp1"/>
</dbReference>
<reference evidence="20" key="1">
    <citation type="journal article" date="2018" name="Mitochondrial DNA Part B Resour">
        <title>Complete chloroplast genome of the tree fern Alsophila podophylla (Cyatheaceae).</title>
        <authorList>
            <person name="Liu S."/>
            <person name="Ping J."/>
            <person name="Wang Z."/>
            <person name="Wang T."/>
            <person name="Su Y."/>
        </authorList>
    </citation>
    <scope>NUCLEOTIDE SEQUENCE</scope>
</reference>
<dbReference type="InterPro" id="IPR016209">
    <property type="entry name" value="Protochlorophyllide_Rdtase"/>
</dbReference>
<keyword evidence="20" id="KW-0934">Plastid</keyword>
<feature type="domain" description="Light-independent protochlorophyllide reductase subunit B-like C-terminal" evidence="19">
    <location>
        <begin position="464"/>
        <end position="508"/>
    </location>
</feature>
<keyword evidence="6 17" id="KW-0602">Photosynthesis</keyword>
<dbReference type="InterPro" id="IPR042298">
    <property type="entry name" value="P-CP_red_C"/>
</dbReference>
<evidence type="ECO:0000256" key="13">
    <source>
        <dbReference type="ARBA" id="ARBA00023171"/>
    </source>
</evidence>
<evidence type="ECO:0000256" key="16">
    <source>
        <dbReference type="ARBA" id="ARBA00049483"/>
    </source>
</evidence>
<evidence type="ECO:0000256" key="7">
    <source>
        <dbReference type="ARBA" id="ARBA00022723"/>
    </source>
</evidence>
<evidence type="ECO:0000256" key="2">
    <source>
        <dbReference type="ARBA" id="ARBA00008935"/>
    </source>
</evidence>
<dbReference type="GO" id="GO:0009507">
    <property type="term" value="C:chloroplast"/>
    <property type="evidence" value="ECO:0007669"/>
    <property type="project" value="UniProtKB-SubCell"/>
</dbReference>
<sequence>MKLAYWMHAGPAHIGTLRVASSFRNVHAIMHAPLGDDYFNVMRSTSERERDFTPVTASVVDRHVLARGSQEKVMNNISRKDEEQCPDLIVSTPTCTSSILQEDLQNFVDRTSLSSKSDVILADVNYHRVNELQAADRTLEQIVRHYLDRARKQGTLDRSVTDTPSANIIGISTLGFHNQHDCRELKRSLRDLGIPVNQIIPEGGSLKDLKNLPRAWFNIVPYREVGLMTAIFLEKEYGMPYVSVTPMGILDTAEFISQMEKLVNAWASVLSEEKVNYISYIKNQTKFVSQAAWFSKSIDCQNLSGKEVVIFGDATHAASITKILVREMGIRVSCSGTYCKHDTEWFNEQVQGLCDEIIITEDHTEVGDTIACIEPSAIFGTQMERHIGKRIDIPCGVISSPVHIQNFPPGHRPFLGYEGTNQIADLVYNSFNLGMEDHSPDVFGGHDTKEVSTKSLSTDRDLNWTPEAGLELNKIPGFVRGRIKRNTEIFAKQNDITKITVDVMYAAKEKLST</sequence>
<keyword evidence="13 17" id="KW-0149">Chlorophyll biosynthesis</keyword>
<evidence type="ECO:0000256" key="12">
    <source>
        <dbReference type="ARBA" id="ARBA00023014"/>
    </source>
</evidence>
<dbReference type="CDD" id="cd01981">
    <property type="entry name" value="Pchlide_reductase_B"/>
    <property type="match status" value="1"/>
</dbReference>
<dbReference type="GO" id="GO:0005524">
    <property type="term" value="F:ATP binding"/>
    <property type="evidence" value="ECO:0007669"/>
    <property type="project" value="UniProtKB-UniRule"/>
</dbReference>
<evidence type="ECO:0000256" key="3">
    <source>
        <dbReference type="ARBA" id="ARBA00012713"/>
    </source>
</evidence>
<dbReference type="InterPro" id="IPR005969">
    <property type="entry name" value="Protochl_reductB"/>
</dbReference>
<dbReference type="GO" id="GO:0019685">
    <property type="term" value="P:photosynthesis, dark reaction"/>
    <property type="evidence" value="ECO:0007669"/>
    <property type="project" value="InterPro"/>
</dbReference>
<dbReference type="GO" id="GO:0016636">
    <property type="term" value="F:oxidoreductase activity, acting on the CH-CH group of donors, iron-sulfur protein as acceptor"/>
    <property type="evidence" value="ECO:0007669"/>
    <property type="project" value="UniProtKB-UniRule"/>
</dbReference>
<comment type="pathway">
    <text evidence="1 17">Porphyrin-containing compound metabolism; chlorophyll biosynthesis (light-independent).</text>
</comment>
<comment type="subcellular location">
    <subcellularLocation>
        <location evidence="17">Plastid</location>
        <location evidence="17">Chloroplast</location>
    </subcellularLocation>
</comment>
<dbReference type="GO" id="GO:0016730">
    <property type="term" value="F:oxidoreductase activity, acting on iron-sulfur proteins as donors"/>
    <property type="evidence" value="ECO:0007669"/>
    <property type="project" value="InterPro"/>
</dbReference>
<feature type="active site" description="Proton donor" evidence="17">
    <location>
        <position position="299"/>
    </location>
</feature>
<dbReference type="PANTHER" id="PTHR33712:SF7">
    <property type="entry name" value="LIGHT-INDEPENDENT PROTOCHLOROPHYLLIDE REDUCTASE SUBUNIT B"/>
    <property type="match status" value="1"/>
</dbReference>
<dbReference type="PIRSF" id="PIRSF000163">
    <property type="entry name" value="PCP_ChlB"/>
    <property type="match status" value="1"/>
</dbReference>
<dbReference type="Gene3D" id="1.10.8.550">
    <property type="entry name" value="Proto-chlorophyllide reductase 57 kD subunit B"/>
    <property type="match status" value="1"/>
</dbReference>
<dbReference type="InterPro" id="IPR050152">
    <property type="entry name" value="ChlB/BchB/BchZ"/>
</dbReference>
<keyword evidence="9 17" id="KW-0067">ATP-binding</keyword>
<evidence type="ECO:0000256" key="6">
    <source>
        <dbReference type="ARBA" id="ARBA00022531"/>
    </source>
</evidence>
<comment type="subunit">
    <text evidence="15 17">Protochlorophyllide reductase is composed of three subunits; ChlL, ChlN and ChlB. Forms a heterotetramer of two ChlB and two ChlN subunits.</text>
</comment>
<dbReference type="GO" id="GO:0051539">
    <property type="term" value="F:4 iron, 4 sulfur cluster binding"/>
    <property type="evidence" value="ECO:0007669"/>
    <property type="project" value="UniProtKB-UniRule"/>
</dbReference>
<dbReference type="Pfam" id="PF00148">
    <property type="entry name" value="Oxidored_nitro"/>
    <property type="match status" value="1"/>
</dbReference>
<comment type="catalytic activity">
    <reaction evidence="16 17">
        <text>chlorophyllide a + oxidized 2[4Fe-4S]-[ferredoxin] + 2 ADP + 2 phosphate = protochlorophyllide a + reduced 2[4Fe-4S]-[ferredoxin] + 2 ATP + 2 H2O</text>
        <dbReference type="Rhea" id="RHEA:28202"/>
        <dbReference type="Rhea" id="RHEA-COMP:10002"/>
        <dbReference type="Rhea" id="RHEA-COMP:10004"/>
        <dbReference type="ChEBI" id="CHEBI:15377"/>
        <dbReference type="ChEBI" id="CHEBI:30616"/>
        <dbReference type="ChEBI" id="CHEBI:33722"/>
        <dbReference type="ChEBI" id="CHEBI:33723"/>
        <dbReference type="ChEBI" id="CHEBI:43474"/>
        <dbReference type="ChEBI" id="CHEBI:83348"/>
        <dbReference type="ChEBI" id="CHEBI:83350"/>
        <dbReference type="ChEBI" id="CHEBI:456216"/>
        <dbReference type="EC" id="1.3.7.7"/>
    </reaction>
</comment>
<dbReference type="HAMAP" id="MF_00353">
    <property type="entry name" value="ChlB_BchB"/>
    <property type="match status" value="1"/>
</dbReference>
<comment type="cofactor">
    <cofactor evidence="17">
        <name>[4Fe-4S] cluster</name>
        <dbReference type="ChEBI" id="CHEBI:49883"/>
    </cofactor>
    <text evidence="17">Binds 1 [4Fe-4S] cluster per heterodimer. The cluster is bound at the heterodimer interface by residues from both subunits.</text>
</comment>
<dbReference type="AlphaFoldDB" id="A0A344AIK6"/>
<evidence type="ECO:0000256" key="10">
    <source>
        <dbReference type="ARBA" id="ARBA00023002"/>
    </source>
</evidence>
<dbReference type="EMBL" id="MG262389">
    <property type="protein sequence ID" value="AWV63347.1"/>
    <property type="molecule type" value="Genomic_DNA"/>
</dbReference>
<keyword evidence="20" id="KW-0150">Chloroplast</keyword>
<dbReference type="RefSeq" id="YP_009502297.1">
    <property type="nucleotide sequence ID" value="NC_038150.1"/>
</dbReference>
<evidence type="ECO:0000256" key="15">
    <source>
        <dbReference type="ARBA" id="ARBA00025959"/>
    </source>
</evidence>
<gene>
    <name evidence="17 20" type="primary">chlB</name>
</gene>
<name>A0A344AIK6_9MONI</name>
<evidence type="ECO:0000256" key="5">
    <source>
        <dbReference type="ARBA" id="ARBA00022485"/>
    </source>
</evidence>
<evidence type="ECO:0000256" key="8">
    <source>
        <dbReference type="ARBA" id="ARBA00022741"/>
    </source>
</evidence>
<keyword evidence="12 17" id="KW-0411">Iron-sulfur</keyword>
<accession>A0A344AIK6</accession>
<dbReference type="NCBIfam" id="TIGR01278">
    <property type="entry name" value="DPOR_BchB"/>
    <property type="match status" value="1"/>
</dbReference>
<keyword evidence="11 17" id="KW-0408">Iron</keyword>
<evidence type="ECO:0000259" key="19">
    <source>
        <dbReference type="Pfam" id="PF08369"/>
    </source>
</evidence>
<dbReference type="EC" id="1.3.7.7" evidence="3 17"/>
<evidence type="ECO:0000313" key="20">
    <source>
        <dbReference type="EMBL" id="AWV63347.1"/>
    </source>
</evidence>
<evidence type="ECO:0000256" key="9">
    <source>
        <dbReference type="ARBA" id="ARBA00022840"/>
    </source>
</evidence>
<evidence type="ECO:0000256" key="4">
    <source>
        <dbReference type="ARBA" id="ARBA00017673"/>
    </source>
</evidence>
<dbReference type="GeneID" id="37507956"/>
<feature type="domain" description="Nitrogenase/oxidoreductase component 1" evidence="18">
    <location>
        <begin position="12"/>
        <end position="431"/>
    </location>
</feature>
<dbReference type="Gene3D" id="3.40.50.1980">
    <property type="entry name" value="Nitrogenase molybdenum iron protein domain"/>
    <property type="match status" value="3"/>
</dbReference>
<dbReference type="Gene3D" id="1.20.89.20">
    <property type="match status" value="1"/>
</dbReference>
<dbReference type="InterPro" id="IPR013580">
    <property type="entry name" value="LI-POR_suB-like_C"/>
</dbReference>
<evidence type="ECO:0000256" key="1">
    <source>
        <dbReference type="ARBA" id="ARBA00004949"/>
    </source>
</evidence>
<comment type="similarity">
    <text evidence="2 17">Belongs to the ChlB/BchB/BchZ family.</text>
</comment>
<feature type="binding site" evidence="17">
    <location>
        <begin position="434"/>
        <end position="435"/>
    </location>
    <ligand>
        <name>substrate</name>
    </ligand>
</feature>
<dbReference type="GO" id="GO:0036068">
    <property type="term" value="P:light-independent chlorophyll biosynthetic process"/>
    <property type="evidence" value="ECO:0007669"/>
    <property type="project" value="UniProtKB-UniRule"/>
</dbReference>
<dbReference type="UniPathway" id="UPA00670"/>
<evidence type="ECO:0000256" key="11">
    <source>
        <dbReference type="ARBA" id="ARBA00023004"/>
    </source>
</evidence>
<dbReference type="Pfam" id="PF08369">
    <property type="entry name" value="PCP_red"/>
    <property type="match status" value="1"/>
</dbReference>
<protein>
    <recommendedName>
        <fullName evidence="4 17">Light-independent protochlorophyllide reductase subunit B</fullName>
        <shortName evidence="17">DPOR subunit B</shortName>
        <shortName evidence="17">LI-POR subunit B</shortName>
        <ecNumber evidence="3 17">1.3.7.7</ecNumber>
    </recommendedName>
</protein>
<evidence type="ECO:0000259" key="18">
    <source>
        <dbReference type="Pfam" id="PF00148"/>
    </source>
</evidence>
<comment type="function">
    <text evidence="14 17">Component of the dark-operative protochlorophyllide reductase (DPOR) that uses Mg-ATP and reduced ferredoxin to reduce ring D of protochlorophyllide (Pchlide) to form chlorophyllide a (Chlide). This reaction is light-independent. The NB-protein (ChlN-ChlB) is the catalytic component of the complex.</text>
</comment>
<evidence type="ECO:0000256" key="14">
    <source>
        <dbReference type="ARBA" id="ARBA00025201"/>
    </source>
</evidence>
<organism evidence="20">
    <name type="scientific">Gymnosphaera podophylla</name>
    <dbReference type="NCBI Taxonomy" id="204585"/>
    <lineage>
        <taxon>Eukaryota</taxon>
        <taxon>Viridiplantae</taxon>
        <taxon>Streptophyta</taxon>
        <taxon>Embryophyta</taxon>
        <taxon>Tracheophyta</taxon>
        <taxon>Polypodiopsida</taxon>
        <taxon>Polypodiidae</taxon>
        <taxon>Cyatheales</taxon>
        <taxon>Cyatheaceae</taxon>
        <taxon>Gymnosphaera</taxon>
    </lineage>
</organism>
<dbReference type="SUPFAM" id="SSF53807">
    <property type="entry name" value="Helical backbone' metal receptor"/>
    <property type="match status" value="1"/>
</dbReference>
<keyword evidence="5 17" id="KW-0004">4Fe-4S</keyword>
<keyword evidence="8 17" id="KW-0547">Nucleotide-binding</keyword>
<dbReference type="PANTHER" id="PTHR33712">
    <property type="entry name" value="LIGHT-INDEPENDENT PROTOCHLOROPHYLLIDE REDUCTASE SUBUNIT B"/>
    <property type="match status" value="1"/>
</dbReference>
<keyword evidence="7 17" id="KW-0479">Metal-binding</keyword>
<keyword evidence="10 17" id="KW-0560">Oxidoreductase</keyword>
<geneLocation type="chloroplast" evidence="20"/>
<proteinExistence type="inferred from homology"/>
<dbReference type="GO" id="GO:0046872">
    <property type="term" value="F:metal ion binding"/>
    <property type="evidence" value="ECO:0007669"/>
    <property type="project" value="UniProtKB-KW"/>
</dbReference>